<dbReference type="Pfam" id="PF01845">
    <property type="entry name" value="CcdB"/>
    <property type="match status" value="1"/>
</dbReference>
<dbReference type="RefSeq" id="WP_092843426.1">
    <property type="nucleotide sequence ID" value="NZ_FMAH01000001.1"/>
</dbReference>
<name>A0A1C3U242_9HYPH</name>
<keyword evidence="5" id="KW-0804">Transcription</keyword>
<evidence type="ECO:0000313" key="8">
    <source>
        <dbReference type="EMBL" id="SCB09435.1"/>
    </source>
</evidence>
<proteinExistence type="inferred from homology"/>
<evidence type="ECO:0000256" key="7">
    <source>
        <dbReference type="ARBA" id="ARBA00033135"/>
    </source>
</evidence>
<dbReference type="EMBL" id="FMAH01000001">
    <property type="protein sequence ID" value="SCB09435.1"/>
    <property type="molecule type" value="Genomic_DNA"/>
</dbReference>
<keyword evidence="3" id="KW-0678">Repressor</keyword>
<keyword evidence="4" id="KW-0805">Transcription regulation</keyword>
<evidence type="ECO:0000256" key="1">
    <source>
        <dbReference type="ARBA" id="ARBA00005230"/>
    </source>
</evidence>
<dbReference type="GO" id="GO:0008657">
    <property type="term" value="F:DNA topoisomerase type II (double strand cut, ATP-hydrolyzing) inhibitor activity"/>
    <property type="evidence" value="ECO:0007669"/>
    <property type="project" value="InterPro"/>
</dbReference>
<evidence type="ECO:0000313" key="9">
    <source>
        <dbReference type="Proteomes" id="UP000199435"/>
    </source>
</evidence>
<organism evidence="8 9">
    <name type="scientific">Rhizobium miluonense</name>
    <dbReference type="NCBI Taxonomy" id="411945"/>
    <lineage>
        <taxon>Bacteria</taxon>
        <taxon>Pseudomonadati</taxon>
        <taxon>Pseudomonadota</taxon>
        <taxon>Alphaproteobacteria</taxon>
        <taxon>Hyphomicrobiales</taxon>
        <taxon>Rhizobiaceae</taxon>
        <taxon>Rhizobium/Agrobacterium group</taxon>
        <taxon>Rhizobium</taxon>
    </lineage>
</organism>
<gene>
    <name evidence="8" type="ORF">GA0061102_1001348</name>
</gene>
<evidence type="ECO:0000256" key="6">
    <source>
        <dbReference type="ARBA" id="ARBA00029628"/>
    </source>
</evidence>
<reference evidence="9" key="1">
    <citation type="submission" date="2016-08" db="EMBL/GenBank/DDBJ databases">
        <authorList>
            <person name="Varghese N."/>
            <person name="Submissions Spin"/>
        </authorList>
    </citation>
    <scope>NUCLEOTIDE SEQUENCE [LARGE SCALE GENOMIC DNA]</scope>
    <source>
        <strain evidence="9">HAMBI 2971</strain>
    </source>
</reference>
<dbReference type="Proteomes" id="UP000199435">
    <property type="component" value="Unassembled WGS sequence"/>
</dbReference>
<dbReference type="InterPro" id="IPR002712">
    <property type="entry name" value="CcdB"/>
</dbReference>
<dbReference type="OrthoDB" id="9813510at2"/>
<dbReference type="InterPro" id="IPR011067">
    <property type="entry name" value="Plasmid_toxin/cell-grow_inhib"/>
</dbReference>
<protein>
    <recommendedName>
        <fullName evidence="2">Toxin CcdB</fullName>
    </recommendedName>
    <alternativeName>
        <fullName evidence="7">Cytotoxic protein CcdB</fullName>
    </alternativeName>
    <alternativeName>
        <fullName evidence="6">Protein LetD</fullName>
    </alternativeName>
</protein>
<dbReference type="SUPFAM" id="SSF50118">
    <property type="entry name" value="Cell growth inhibitor/plasmid maintenance toxic component"/>
    <property type="match status" value="1"/>
</dbReference>
<evidence type="ECO:0000256" key="5">
    <source>
        <dbReference type="ARBA" id="ARBA00023163"/>
    </source>
</evidence>
<keyword evidence="9" id="KW-1185">Reference proteome</keyword>
<accession>A0A1C3U242</accession>
<evidence type="ECO:0000256" key="3">
    <source>
        <dbReference type="ARBA" id="ARBA00022491"/>
    </source>
</evidence>
<dbReference type="Gene3D" id="2.30.30.110">
    <property type="match status" value="1"/>
</dbReference>
<comment type="similarity">
    <text evidence="1">Belongs to the CcdB toxin family.</text>
</comment>
<dbReference type="STRING" id="411945.GA0061102_1001348"/>
<dbReference type="GO" id="GO:0006276">
    <property type="term" value="P:plasmid maintenance"/>
    <property type="evidence" value="ECO:0007669"/>
    <property type="project" value="InterPro"/>
</dbReference>
<evidence type="ECO:0000256" key="2">
    <source>
        <dbReference type="ARBA" id="ARBA00015075"/>
    </source>
</evidence>
<evidence type="ECO:0000256" key="4">
    <source>
        <dbReference type="ARBA" id="ARBA00023015"/>
    </source>
</evidence>
<dbReference type="AlphaFoldDB" id="A0A1C3U242"/>
<sequence length="99" mass="11022">MARFHVYGLKQSQVLALDLQSDLLERLSTRMMAPLLLAEDVSKPMARLNPQFTINGKLYIMATQLMAAIPLIEIGELITDLSAHGDRITAATDFLFQGF</sequence>